<evidence type="ECO:0000313" key="1">
    <source>
        <dbReference type="EMBL" id="JAH87299.1"/>
    </source>
</evidence>
<reference evidence="1" key="2">
    <citation type="journal article" date="2015" name="Fish Shellfish Immunol.">
        <title>Early steps in the European eel (Anguilla anguilla)-Vibrio vulnificus interaction in the gills: Role of the RtxA13 toxin.</title>
        <authorList>
            <person name="Callol A."/>
            <person name="Pajuelo D."/>
            <person name="Ebbesson L."/>
            <person name="Teles M."/>
            <person name="MacKenzie S."/>
            <person name="Amaro C."/>
        </authorList>
    </citation>
    <scope>NUCLEOTIDE SEQUENCE</scope>
</reference>
<name>A0A0E9WA90_ANGAN</name>
<organism evidence="1">
    <name type="scientific">Anguilla anguilla</name>
    <name type="common">European freshwater eel</name>
    <name type="synonym">Muraena anguilla</name>
    <dbReference type="NCBI Taxonomy" id="7936"/>
    <lineage>
        <taxon>Eukaryota</taxon>
        <taxon>Metazoa</taxon>
        <taxon>Chordata</taxon>
        <taxon>Craniata</taxon>
        <taxon>Vertebrata</taxon>
        <taxon>Euteleostomi</taxon>
        <taxon>Actinopterygii</taxon>
        <taxon>Neopterygii</taxon>
        <taxon>Teleostei</taxon>
        <taxon>Anguilliformes</taxon>
        <taxon>Anguillidae</taxon>
        <taxon>Anguilla</taxon>
    </lineage>
</organism>
<dbReference type="AlphaFoldDB" id="A0A0E9WA90"/>
<accession>A0A0E9WA90</accession>
<dbReference type="EMBL" id="GBXM01021278">
    <property type="protein sequence ID" value="JAH87299.1"/>
    <property type="molecule type" value="Transcribed_RNA"/>
</dbReference>
<sequence length="85" mass="9780">MWLLYVKKLYVFFPCIGGIGKSGLTCVLKRFYQFYTGSRCVHDLCVLGRCYVVLPSRLAIIHQNHRHLKFGVIHLETFLDNTGCA</sequence>
<reference evidence="1" key="1">
    <citation type="submission" date="2014-11" db="EMBL/GenBank/DDBJ databases">
        <authorList>
            <person name="Amaro Gonzalez C."/>
        </authorList>
    </citation>
    <scope>NUCLEOTIDE SEQUENCE</scope>
</reference>
<protein>
    <submittedName>
        <fullName evidence="1">Uncharacterized protein</fullName>
    </submittedName>
</protein>
<proteinExistence type="predicted"/>